<dbReference type="EC" id="2.7.1.107" evidence="3 24"/>
<feature type="binding site" evidence="21">
    <location>
        <begin position="24"/>
        <end position="27"/>
    </location>
    <ligand>
        <name>substrate</name>
    </ligand>
</feature>
<evidence type="ECO:0000256" key="3">
    <source>
        <dbReference type="ARBA" id="ARBA00012133"/>
    </source>
</evidence>
<evidence type="ECO:0000256" key="17">
    <source>
        <dbReference type="ARBA" id="ARBA00023136"/>
    </source>
</evidence>
<feature type="binding site" evidence="22">
    <location>
        <position position="30"/>
    </location>
    <ligand>
        <name>ATP</name>
        <dbReference type="ChEBI" id="CHEBI:30616"/>
    </ligand>
</feature>
<keyword evidence="18" id="KW-0594">Phospholipid biosynthesis</keyword>
<keyword evidence="17 24" id="KW-0472">Membrane</keyword>
<comment type="function">
    <text evidence="24">Catalyzes the ATP-dependent phosphorylation of sn-l,2-diacylglycerol (DAG) to phosphatidic acid. Involved in the recycling of diacylglycerol produced as a by-product during membrane-derived oligosaccharide (MDO) biosynthesis.</text>
</comment>
<organism evidence="25 26">
    <name type="scientific">Guyparkeria halophila</name>
    <dbReference type="NCBI Taxonomy" id="47960"/>
    <lineage>
        <taxon>Bacteria</taxon>
        <taxon>Pseudomonadati</taxon>
        <taxon>Pseudomonadota</taxon>
        <taxon>Gammaproteobacteria</taxon>
        <taxon>Chromatiales</taxon>
        <taxon>Thioalkalibacteraceae</taxon>
        <taxon>Guyparkeria</taxon>
    </lineage>
</organism>
<comment type="cofactor">
    <cofactor evidence="23">
        <name>Mg(2+)</name>
        <dbReference type="ChEBI" id="CHEBI:18420"/>
    </cofactor>
    <text evidence="23">Mn(2+), Zn(2+), Cd(2+) and Co(2+) support activity to lesser extents.</text>
</comment>
<evidence type="ECO:0000256" key="12">
    <source>
        <dbReference type="ARBA" id="ARBA00022777"/>
    </source>
</evidence>
<feature type="binding site" evidence="21">
    <location>
        <position position="71"/>
    </location>
    <ligand>
        <name>substrate</name>
    </ligand>
</feature>
<feature type="binding site" evidence="22">
    <location>
        <position position="18"/>
    </location>
    <ligand>
        <name>ATP</name>
        <dbReference type="ChEBI" id="CHEBI:30616"/>
    </ligand>
</feature>
<evidence type="ECO:0000256" key="8">
    <source>
        <dbReference type="ARBA" id="ARBA00022679"/>
    </source>
</evidence>
<keyword evidence="11 22" id="KW-0547">Nucleotide-binding</keyword>
<keyword evidence="6" id="KW-0444">Lipid biosynthesis</keyword>
<dbReference type="InterPro" id="IPR036945">
    <property type="entry name" value="DAGK_sf"/>
</dbReference>
<evidence type="ECO:0000256" key="1">
    <source>
        <dbReference type="ARBA" id="ARBA00004429"/>
    </source>
</evidence>
<feature type="active site" description="Proton acceptor" evidence="20">
    <location>
        <position position="71"/>
    </location>
</feature>
<keyword evidence="14 23" id="KW-0460">Magnesium</keyword>
<keyword evidence="7 24" id="KW-0997">Cell inner membrane</keyword>
<sequence>MASEQNYGLRRVWFALRYSLQGLRAAWRKEEAFRQEIVVALGAVPAAWFVGDTALERALLIAVVLQVLMVELINTGIEAVVDRIGHDPHKLSGRAKDVGSAAVLMAIVIAAVVWGVLLFD</sequence>
<dbReference type="PANTHER" id="PTHR34299:SF1">
    <property type="entry name" value="DIACYLGLYCEROL KINASE"/>
    <property type="match status" value="1"/>
</dbReference>
<evidence type="ECO:0000256" key="14">
    <source>
        <dbReference type="ARBA" id="ARBA00022842"/>
    </source>
</evidence>
<evidence type="ECO:0000256" key="6">
    <source>
        <dbReference type="ARBA" id="ARBA00022516"/>
    </source>
</evidence>
<keyword evidence="26" id="KW-1185">Reference proteome</keyword>
<keyword evidence="12 24" id="KW-0418">Kinase</keyword>
<evidence type="ECO:0000256" key="18">
    <source>
        <dbReference type="ARBA" id="ARBA00023209"/>
    </source>
</evidence>
<evidence type="ECO:0000256" key="10">
    <source>
        <dbReference type="ARBA" id="ARBA00022723"/>
    </source>
</evidence>
<feature type="binding site" evidence="22">
    <location>
        <position position="78"/>
    </location>
    <ligand>
        <name>ATP</name>
        <dbReference type="ChEBI" id="CHEBI:30616"/>
    </ligand>
</feature>
<evidence type="ECO:0000256" key="20">
    <source>
        <dbReference type="PIRSR" id="PIRSR600829-1"/>
    </source>
</evidence>
<dbReference type="Proteomes" id="UP000427716">
    <property type="component" value="Chromosome"/>
</dbReference>
<feature type="binding site" evidence="23">
    <location>
        <position position="30"/>
    </location>
    <ligand>
        <name>a divalent metal cation</name>
        <dbReference type="ChEBI" id="CHEBI:60240"/>
    </ligand>
</feature>
<feature type="binding site" evidence="22">
    <location>
        <position position="11"/>
    </location>
    <ligand>
        <name>ATP</name>
        <dbReference type="ChEBI" id="CHEBI:30616"/>
    </ligand>
</feature>
<feature type="binding site" evidence="23">
    <location>
        <position position="78"/>
    </location>
    <ligand>
        <name>a divalent metal cation</name>
        <dbReference type="ChEBI" id="CHEBI:60240"/>
    </ligand>
</feature>
<feature type="binding site" evidence="21">
    <location>
        <begin position="32"/>
        <end position="36"/>
    </location>
    <ligand>
        <name>substrate</name>
    </ligand>
</feature>
<keyword evidence="9 24" id="KW-0812">Transmembrane</keyword>
<evidence type="ECO:0000256" key="7">
    <source>
        <dbReference type="ARBA" id="ARBA00022519"/>
    </source>
</evidence>
<protein>
    <recommendedName>
        <fullName evidence="4 24">Diacylglycerol kinase</fullName>
        <ecNumber evidence="3 24">2.7.1.107</ecNumber>
    </recommendedName>
</protein>
<keyword evidence="5" id="KW-1003">Cell membrane</keyword>
<dbReference type="GO" id="GO:0005886">
    <property type="term" value="C:plasma membrane"/>
    <property type="evidence" value="ECO:0007669"/>
    <property type="project" value="UniProtKB-SubCell"/>
</dbReference>
<feature type="binding site" evidence="21">
    <location>
        <position position="100"/>
    </location>
    <ligand>
        <name>substrate</name>
    </ligand>
</feature>
<reference evidence="25 26" key="1">
    <citation type="submission" date="2019-11" db="EMBL/GenBank/DDBJ databases">
        <authorList>
            <person name="Zhang J."/>
            <person name="Sun C."/>
        </authorList>
    </citation>
    <scope>NUCLEOTIDE SEQUENCE [LARGE SCALE GENOMIC DNA]</scope>
    <source>
        <strain evidence="26">sp2</strain>
    </source>
</reference>
<evidence type="ECO:0000256" key="24">
    <source>
        <dbReference type="RuleBase" id="RU363065"/>
    </source>
</evidence>
<dbReference type="Pfam" id="PF01219">
    <property type="entry name" value="DAGK_prokar"/>
    <property type="match status" value="1"/>
</dbReference>
<comment type="subcellular location">
    <subcellularLocation>
        <location evidence="1 24">Cell inner membrane</location>
        <topology evidence="1 24">Multi-pass membrane protein</topology>
    </subcellularLocation>
</comment>
<keyword evidence="13 22" id="KW-0067">ATP-binding</keyword>
<proteinExistence type="inferred from homology"/>
<evidence type="ECO:0000313" key="25">
    <source>
        <dbReference type="EMBL" id="QGT78662.1"/>
    </source>
</evidence>
<dbReference type="CDD" id="cd14264">
    <property type="entry name" value="DAGK_IM"/>
    <property type="match status" value="1"/>
</dbReference>
<comment type="similarity">
    <text evidence="2 24">Belongs to the bacterial diacylglycerol kinase family.</text>
</comment>
<gene>
    <name evidence="25" type="ORF">GM160_06995</name>
</gene>
<dbReference type="GO" id="GO:0005524">
    <property type="term" value="F:ATP binding"/>
    <property type="evidence" value="ECO:0007669"/>
    <property type="project" value="UniProtKB-KW"/>
</dbReference>
<dbReference type="GO" id="GO:0004143">
    <property type="term" value="F:ATP-dependent diacylglycerol kinase activity"/>
    <property type="evidence" value="ECO:0007669"/>
    <property type="project" value="UniProtKB-EC"/>
</dbReference>
<evidence type="ECO:0000256" key="16">
    <source>
        <dbReference type="ARBA" id="ARBA00023098"/>
    </source>
</evidence>
<dbReference type="InterPro" id="IPR033718">
    <property type="entry name" value="DAGK_prok"/>
</dbReference>
<dbReference type="KEGG" id="ghl:GM160_06995"/>
<feature type="binding site" evidence="21">
    <location>
        <position position="57"/>
    </location>
    <ligand>
        <name>substrate</name>
    </ligand>
</feature>
<keyword evidence="8 24" id="KW-0808">Transferase</keyword>
<evidence type="ECO:0000256" key="23">
    <source>
        <dbReference type="PIRSR" id="PIRSR600829-4"/>
    </source>
</evidence>
<accession>A0A6I6DAQ5</accession>
<keyword evidence="19 24" id="KW-1208">Phospholipid metabolism</keyword>
<dbReference type="EMBL" id="CP046415">
    <property type="protein sequence ID" value="QGT78662.1"/>
    <property type="molecule type" value="Genomic_DNA"/>
</dbReference>
<dbReference type="RefSeq" id="WP_156574149.1">
    <property type="nucleotide sequence ID" value="NZ_CP046415.1"/>
</dbReference>
<keyword evidence="10 23" id="KW-0479">Metal-binding</keyword>
<evidence type="ECO:0000256" key="5">
    <source>
        <dbReference type="ARBA" id="ARBA00022475"/>
    </source>
</evidence>
<comment type="catalytic activity">
    <reaction evidence="24">
        <text>a 1,2-diacyl-sn-glycerol + ATP = a 1,2-diacyl-sn-glycero-3-phosphate + ADP + H(+)</text>
        <dbReference type="Rhea" id="RHEA:10272"/>
        <dbReference type="ChEBI" id="CHEBI:15378"/>
        <dbReference type="ChEBI" id="CHEBI:17815"/>
        <dbReference type="ChEBI" id="CHEBI:30616"/>
        <dbReference type="ChEBI" id="CHEBI:58608"/>
        <dbReference type="ChEBI" id="CHEBI:456216"/>
        <dbReference type="EC" id="2.7.1.107"/>
    </reaction>
</comment>
<evidence type="ECO:0000256" key="9">
    <source>
        <dbReference type="ARBA" id="ARBA00022692"/>
    </source>
</evidence>
<evidence type="ECO:0000256" key="19">
    <source>
        <dbReference type="ARBA" id="ARBA00023264"/>
    </source>
</evidence>
<feature type="binding site" evidence="22">
    <location>
        <begin position="96"/>
        <end position="97"/>
    </location>
    <ligand>
        <name>ATP</name>
        <dbReference type="ChEBI" id="CHEBI:30616"/>
    </ligand>
</feature>
<keyword evidence="15 24" id="KW-1133">Transmembrane helix</keyword>
<dbReference type="PANTHER" id="PTHR34299">
    <property type="entry name" value="DIACYLGLYCEROL KINASE"/>
    <property type="match status" value="1"/>
</dbReference>
<evidence type="ECO:0000313" key="26">
    <source>
        <dbReference type="Proteomes" id="UP000427716"/>
    </source>
</evidence>
<keyword evidence="16 24" id="KW-0443">Lipid metabolism</keyword>
<evidence type="ECO:0000256" key="2">
    <source>
        <dbReference type="ARBA" id="ARBA00005967"/>
    </source>
</evidence>
<dbReference type="Gene3D" id="1.10.287.3610">
    <property type="match status" value="1"/>
</dbReference>
<evidence type="ECO:0000256" key="21">
    <source>
        <dbReference type="PIRSR" id="PIRSR600829-2"/>
    </source>
</evidence>
<evidence type="ECO:0000256" key="11">
    <source>
        <dbReference type="ARBA" id="ARBA00022741"/>
    </source>
</evidence>
<evidence type="ECO:0000256" key="4">
    <source>
        <dbReference type="ARBA" id="ARBA00017575"/>
    </source>
</evidence>
<comment type="caution">
    <text evidence="24">Lacks conserved residue(s) required for the propagation of feature annotation.</text>
</comment>
<feature type="transmembrane region" description="Helical" evidence="24">
    <location>
        <begin position="57"/>
        <end position="77"/>
    </location>
</feature>
<dbReference type="GO" id="GO:0006654">
    <property type="term" value="P:phosphatidic acid biosynthetic process"/>
    <property type="evidence" value="ECO:0007669"/>
    <property type="project" value="InterPro"/>
</dbReference>
<dbReference type="GO" id="GO:0046872">
    <property type="term" value="F:metal ion binding"/>
    <property type="evidence" value="ECO:0007669"/>
    <property type="project" value="UniProtKB-KW"/>
</dbReference>
<feature type="binding site" evidence="21">
    <location>
        <position position="11"/>
    </location>
    <ligand>
        <name>substrate</name>
    </ligand>
</feature>
<name>A0A6I6DAQ5_9GAMM</name>
<evidence type="ECO:0000256" key="15">
    <source>
        <dbReference type="ARBA" id="ARBA00022989"/>
    </source>
</evidence>
<evidence type="ECO:0000256" key="13">
    <source>
        <dbReference type="ARBA" id="ARBA00022840"/>
    </source>
</evidence>
<dbReference type="InterPro" id="IPR000829">
    <property type="entry name" value="DAGK"/>
</dbReference>
<evidence type="ECO:0000256" key="22">
    <source>
        <dbReference type="PIRSR" id="PIRSR600829-3"/>
    </source>
</evidence>
<dbReference type="AlphaFoldDB" id="A0A6I6DAQ5"/>
<feature type="transmembrane region" description="Helical" evidence="24">
    <location>
        <begin position="98"/>
        <end position="119"/>
    </location>
</feature>